<dbReference type="Pfam" id="PF14005">
    <property type="entry name" value="YpjP"/>
    <property type="match status" value="1"/>
</dbReference>
<dbReference type="EMBL" id="NPCC01000004">
    <property type="protein sequence ID" value="PAE90834.1"/>
    <property type="molecule type" value="Genomic_DNA"/>
</dbReference>
<dbReference type="OMA" id="WFNFHYH"/>
<evidence type="ECO:0000313" key="2">
    <source>
        <dbReference type="EMBL" id="PAE90834.1"/>
    </source>
</evidence>
<proteinExistence type="predicted"/>
<feature type="signal peptide" evidence="1">
    <location>
        <begin position="1"/>
        <end position="22"/>
    </location>
</feature>
<dbReference type="RefSeq" id="WP_011246876.1">
    <property type="nucleotide sequence ID" value="NZ_BOQQ01000003.1"/>
</dbReference>
<comment type="caution">
    <text evidence="2">The sequence shown here is derived from an EMBL/GenBank/DDBJ whole genome shotgun (WGS) entry which is preliminary data.</text>
</comment>
<evidence type="ECO:0000313" key="3">
    <source>
        <dbReference type="Proteomes" id="UP000216207"/>
    </source>
</evidence>
<dbReference type="Proteomes" id="UP000216207">
    <property type="component" value="Unassembled WGS sequence"/>
</dbReference>
<keyword evidence="1" id="KW-0732">Signal</keyword>
<dbReference type="InterPro" id="IPR025616">
    <property type="entry name" value="YpjP"/>
</dbReference>
<sequence>MIRRLKSMMMVMLTFLSFHLPIFDPLFDRETKQRADAKALVQKADAKEYHLLDVVVGYSDQYEDIELTHYWLTERFIMDEAYKQGLQKFGQAISPKIEPAYKELIMPSLKQAVSQLLSSVQIDDLAEITVSHAPAPGRGEKIMHVYNKKTGDDLLRFHVRLNRPPKKGHVFQFHYHVLQDNFHGHYELGTIYWGKNEPPLYSA</sequence>
<accession>A0A268P4Z2</accession>
<feature type="chain" id="PRO_5039563233" description="Cell division protein FtsK" evidence="1">
    <location>
        <begin position="23"/>
        <end position="203"/>
    </location>
</feature>
<gene>
    <name evidence="2" type="ORF">CHH72_02850</name>
</gene>
<organism evidence="2 3">
    <name type="scientific">Shouchella clausii</name>
    <name type="common">Alkalihalobacillus clausii</name>
    <dbReference type="NCBI Taxonomy" id="79880"/>
    <lineage>
        <taxon>Bacteria</taxon>
        <taxon>Bacillati</taxon>
        <taxon>Bacillota</taxon>
        <taxon>Bacilli</taxon>
        <taxon>Bacillales</taxon>
        <taxon>Bacillaceae</taxon>
        <taxon>Shouchella</taxon>
    </lineage>
</organism>
<evidence type="ECO:0000256" key="1">
    <source>
        <dbReference type="SAM" id="SignalP"/>
    </source>
</evidence>
<dbReference type="AlphaFoldDB" id="A0A268P4Z2"/>
<evidence type="ECO:0008006" key="4">
    <source>
        <dbReference type="Google" id="ProtNLM"/>
    </source>
</evidence>
<name>A0A268P4Z2_SHOCL</name>
<reference evidence="2 3" key="1">
    <citation type="submission" date="2017-07" db="EMBL/GenBank/DDBJ databases">
        <title>Isolation and whole genome analysis of endospore-forming bacteria from heroin.</title>
        <authorList>
            <person name="Kalinowski J."/>
            <person name="Ahrens B."/>
            <person name="Al-Dilaimi A."/>
            <person name="Winkler A."/>
            <person name="Wibberg D."/>
            <person name="Schleenbecker U."/>
            <person name="Ruckert C."/>
            <person name="Wolfel R."/>
            <person name="Grass G."/>
        </authorList>
    </citation>
    <scope>NUCLEOTIDE SEQUENCE [LARGE SCALE GENOMIC DNA]</scope>
    <source>
        <strain evidence="2 3">7539</strain>
    </source>
</reference>
<protein>
    <recommendedName>
        <fullName evidence="4">Cell division protein FtsK</fullName>
    </recommendedName>
</protein>